<keyword evidence="1" id="KW-0677">Repeat</keyword>
<protein>
    <recommendedName>
        <fullName evidence="2">Nephrocystin 3-like N-terminal domain-containing protein</fullName>
    </recommendedName>
</protein>
<proteinExistence type="predicted"/>
<dbReference type="InterPro" id="IPR056884">
    <property type="entry name" value="NPHP3-like_N"/>
</dbReference>
<dbReference type="Proteomes" id="UP001215598">
    <property type="component" value="Unassembled WGS sequence"/>
</dbReference>
<dbReference type="PANTHER" id="PTHR10039:SF17">
    <property type="entry name" value="FUNGAL STAND N-TERMINAL GOODBYE DOMAIN-CONTAINING PROTEIN-RELATED"/>
    <property type="match status" value="1"/>
</dbReference>
<dbReference type="AlphaFoldDB" id="A0AAD7I482"/>
<evidence type="ECO:0000313" key="3">
    <source>
        <dbReference type="EMBL" id="KAJ7733497.1"/>
    </source>
</evidence>
<dbReference type="InterPro" id="IPR027417">
    <property type="entry name" value="P-loop_NTPase"/>
</dbReference>
<accession>A0AAD7I482</accession>
<evidence type="ECO:0000313" key="4">
    <source>
        <dbReference type="Proteomes" id="UP001215598"/>
    </source>
</evidence>
<evidence type="ECO:0000259" key="2">
    <source>
        <dbReference type="Pfam" id="PF24883"/>
    </source>
</evidence>
<dbReference type="Gene3D" id="3.40.50.300">
    <property type="entry name" value="P-loop containing nucleotide triphosphate hydrolases"/>
    <property type="match status" value="1"/>
</dbReference>
<dbReference type="Pfam" id="PF24883">
    <property type="entry name" value="NPHP3_N"/>
    <property type="match status" value="1"/>
</dbReference>
<reference evidence="3" key="1">
    <citation type="submission" date="2023-03" db="EMBL/GenBank/DDBJ databases">
        <title>Massive genome expansion in bonnet fungi (Mycena s.s.) driven by repeated elements and novel gene families across ecological guilds.</title>
        <authorList>
            <consortium name="Lawrence Berkeley National Laboratory"/>
            <person name="Harder C.B."/>
            <person name="Miyauchi S."/>
            <person name="Viragh M."/>
            <person name="Kuo A."/>
            <person name="Thoen E."/>
            <person name="Andreopoulos B."/>
            <person name="Lu D."/>
            <person name="Skrede I."/>
            <person name="Drula E."/>
            <person name="Henrissat B."/>
            <person name="Morin E."/>
            <person name="Kohler A."/>
            <person name="Barry K."/>
            <person name="LaButti K."/>
            <person name="Morin E."/>
            <person name="Salamov A."/>
            <person name="Lipzen A."/>
            <person name="Mereny Z."/>
            <person name="Hegedus B."/>
            <person name="Baldrian P."/>
            <person name="Stursova M."/>
            <person name="Weitz H."/>
            <person name="Taylor A."/>
            <person name="Grigoriev I.V."/>
            <person name="Nagy L.G."/>
            <person name="Martin F."/>
            <person name="Kauserud H."/>
        </authorList>
    </citation>
    <scope>NUCLEOTIDE SEQUENCE</scope>
    <source>
        <strain evidence="3">CBHHK182m</strain>
    </source>
</reference>
<dbReference type="PANTHER" id="PTHR10039">
    <property type="entry name" value="AMELOGENIN"/>
    <property type="match status" value="1"/>
</dbReference>
<dbReference type="EMBL" id="JARKIB010000138">
    <property type="protein sequence ID" value="KAJ7733497.1"/>
    <property type="molecule type" value="Genomic_DNA"/>
</dbReference>
<feature type="domain" description="Nephrocystin 3-like N-terminal" evidence="2">
    <location>
        <begin position="125"/>
        <end position="271"/>
    </location>
</feature>
<organism evidence="3 4">
    <name type="scientific">Mycena metata</name>
    <dbReference type="NCBI Taxonomy" id="1033252"/>
    <lineage>
        <taxon>Eukaryota</taxon>
        <taxon>Fungi</taxon>
        <taxon>Dikarya</taxon>
        <taxon>Basidiomycota</taxon>
        <taxon>Agaricomycotina</taxon>
        <taxon>Agaricomycetes</taxon>
        <taxon>Agaricomycetidae</taxon>
        <taxon>Agaricales</taxon>
        <taxon>Marasmiineae</taxon>
        <taxon>Mycenaceae</taxon>
        <taxon>Mycena</taxon>
    </lineage>
</organism>
<dbReference type="SUPFAM" id="SSF52540">
    <property type="entry name" value="P-loop containing nucleoside triphosphate hydrolases"/>
    <property type="match status" value="1"/>
</dbReference>
<comment type="caution">
    <text evidence="3">The sequence shown here is derived from an EMBL/GenBank/DDBJ whole genome shotgun (WGS) entry which is preliminary data.</text>
</comment>
<sequence length="831" mass="94797">MEGRILQFKEDINNRRANTIYRNVLGTRFELAPVANTVQDIHSDLDGIRTALDNVTSEVRGIRASRSTTTSGLEEAMRSLKTAAVSEAFYDSENGSPQPKCHEKTRQQMLDHLFSWATGNYDSLANHPICWLHGPAGAGKSAIMWSLCARLAEVKCLEGTFFFKRDHVTRGNARVLFTTLAYQLALHDTQLKSTILKKVEAAPKLCTSLMSIQLENLIVQPCTSVMDRPVILLIDGLDECQETQTQQAILRLILETALRHPMSFRFLVASRPEGYLSKMFKEISSHNILYMVNIKESFLDVRSFFVAEFARIRSERSLMLADLSFPWPTEDVLRYLVETSSGYFIYPSMVIRVLDHEYHDPAERLSAIVNPSLAEESPFGALDQLYLKVLTNIPSHLRDTLRDILCLITNFTLSPRMVQRFLNIPPPGREITLNLYWLSSILKIPRRLPFDDSNLNLNDDGAVKKHPGLREFFVDAVTLYHASFRDFLYDPRRSSDFTIDVARRQKLALWILSVFSHKRDHRTELGPAGIIFAQGSRWVDFVTDVSLPTQDAAKLLHSFDLGWCWLSPSGVELCDATQRILSWLKKDGFPEALIQRWDGYVFMANSVRLINVGPFIYCSGHRTEPPKDRWPHLGRSDYDDLSKDTLADVMKRAPQLSQIIRARALLNSEASIDFVRSILDVSWDELSTELSRLRTVGDDYTETVVHILQHRCSLQEMPPDERACALVQLVQRIGWHPKAARCRSLLATSLVLPLRFWGYYVRTGPTILLELGCFAPPWERDLDFAAKNPLGIFNYKNFLTIVEWLTVCTESTVTKRGSLIMRRCIPMSSRM</sequence>
<keyword evidence="4" id="KW-1185">Reference proteome</keyword>
<gene>
    <name evidence="3" type="ORF">B0H16DRAFT_162661</name>
</gene>
<name>A0AAD7I482_9AGAR</name>
<evidence type="ECO:0000256" key="1">
    <source>
        <dbReference type="ARBA" id="ARBA00022737"/>
    </source>
</evidence>